<dbReference type="PANTHER" id="PTHR23028:SF53">
    <property type="entry name" value="ACYL_TRANSF_3 DOMAIN-CONTAINING PROTEIN"/>
    <property type="match status" value="1"/>
</dbReference>
<accession>A0A316APP6</accession>
<proteinExistence type="predicted"/>
<evidence type="ECO:0000313" key="3">
    <source>
        <dbReference type="EMBL" id="PWJ59693.1"/>
    </source>
</evidence>
<feature type="domain" description="Acyltransferase 3" evidence="2">
    <location>
        <begin position="14"/>
        <end position="354"/>
    </location>
</feature>
<dbReference type="Proteomes" id="UP000245880">
    <property type="component" value="Unassembled WGS sequence"/>
</dbReference>
<feature type="transmembrane region" description="Helical" evidence="1">
    <location>
        <begin position="93"/>
        <end position="114"/>
    </location>
</feature>
<feature type="transmembrane region" description="Helical" evidence="1">
    <location>
        <begin position="264"/>
        <end position="288"/>
    </location>
</feature>
<evidence type="ECO:0000313" key="4">
    <source>
        <dbReference type="Proteomes" id="UP000245880"/>
    </source>
</evidence>
<dbReference type="Pfam" id="PF01757">
    <property type="entry name" value="Acyl_transf_3"/>
    <property type="match status" value="1"/>
</dbReference>
<organism evidence="3 4">
    <name type="scientific">Dyadobacter jejuensis</name>
    <dbReference type="NCBI Taxonomy" id="1082580"/>
    <lineage>
        <taxon>Bacteria</taxon>
        <taxon>Pseudomonadati</taxon>
        <taxon>Bacteroidota</taxon>
        <taxon>Cytophagia</taxon>
        <taxon>Cytophagales</taxon>
        <taxon>Spirosomataceae</taxon>
        <taxon>Dyadobacter</taxon>
    </lineage>
</organism>
<dbReference type="EMBL" id="QGDT01000002">
    <property type="protein sequence ID" value="PWJ59693.1"/>
    <property type="molecule type" value="Genomic_DNA"/>
</dbReference>
<feature type="transmembrane region" description="Helical" evidence="1">
    <location>
        <begin position="230"/>
        <end position="258"/>
    </location>
</feature>
<keyword evidence="4" id="KW-1185">Reference proteome</keyword>
<evidence type="ECO:0000259" key="2">
    <source>
        <dbReference type="Pfam" id="PF01757"/>
    </source>
</evidence>
<feature type="transmembrane region" description="Helical" evidence="1">
    <location>
        <begin position="44"/>
        <end position="64"/>
    </location>
</feature>
<comment type="caution">
    <text evidence="3">The sequence shown here is derived from an EMBL/GenBank/DDBJ whole genome shotgun (WGS) entry which is preliminary data.</text>
</comment>
<gene>
    <name evidence="3" type="ORF">CLV98_102528</name>
</gene>
<dbReference type="AlphaFoldDB" id="A0A316APP6"/>
<feature type="transmembrane region" description="Helical" evidence="1">
    <location>
        <begin position="300"/>
        <end position="318"/>
    </location>
</feature>
<keyword evidence="1" id="KW-0812">Transmembrane</keyword>
<dbReference type="InterPro" id="IPR002656">
    <property type="entry name" value="Acyl_transf_3_dom"/>
</dbReference>
<name>A0A316APP6_9BACT</name>
<feature type="transmembrane region" description="Helical" evidence="1">
    <location>
        <begin position="175"/>
        <end position="192"/>
    </location>
</feature>
<dbReference type="GO" id="GO:0016020">
    <property type="term" value="C:membrane"/>
    <property type="evidence" value="ECO:0007669"/>
    <property type="project" value="TreeGrafter"/>
</dbReference>
<feature type="transmembrane region" description="Helical" evidence="1">
    <location>
        <begin position="12"/>
        <end position="32"/>
    </location>
</feature>
<dbReference type="InterPro" id="IPR050879">
    <property type="entry name" value="Acyltransferase_3"/>
</dbReference>
<protein>
    <submittedName>
        <fullName evidence="3">Peptidoglycan/LPS O-acetylase OafA/YrhL</fullName>
    </submittedName>
</protein>
<keyword evidence="1" id="KW-1133">Transmembrane helix</keyword>
<evidence type="ECO:0000256" key="1">
    <source>
        <dbReference type="SAM" id="Phobius"/>
    </source>
</evidence>
<dbReference type="GO" id="GO:0000271">
    <property type="term" value="P:polysaccharide biosynthetic process"/>
    <property type="evidence" value="ECO:0007669"/>
    <property type="project" value="TreeGrafter"/>
</dbReference>
<keyword evidence="1" id="KW-0472">Membrane</keyword>
<dbReference type="OrthoDB" id="9796461at2"/>
<dbReference type="RefSeq" id="WP_109673532.1">
    <property type="nucleotide sequence ID" value="NZ_QGDT01000002.1"/>
</dbReference>
<feature type="transmembrane region" description="Helical" evidence="1">
    <location>
        <begin position="338"/>
        <end position="355"/>
    </location>
</feature>
<feature type="transmembrane region" description="Helical" evidence="1">
    <location>
        <begin position="146"/>
        <end position="163"/>
    </location>
</feature>
<dbReference type="PANTHER" id="PTHR23028">
    <property type="entry name" value="ACETYLTRANSFERASE"/>
    <property type="match status" value="1"/>
</dbReference>
<reference evidence="3 4" key="1">
    <citation type="submission" date="2018-03" db="EMBL/GenBank/DDBJ databases">
        <title>Genomic Encyclopedia of Archaeal and Bacterial Type Strains, Phase II (KMG-II): from individual species to whole genera.</title>
        <authorList>
            <person name="Goeker M."/>
        </authorList>
    </citation>
    <scope>NUCLEOTIDE SEQUENCE [LARGE SCALE GENOMIC DNA]</scope>
    <source>
        <strain evidence="3 4">DSM 100346</strain>
    </source>
</reference>
<dbReference type="GO" id="GO:0016747">
    <property type="term" value="F:acyltransferase activity, transferring groups other than amino-acyl groups"/>
    <property type="evidence" value="ECO:0007669"/>
    <property type="project" value="InterPro"/>
</dbReference>
<sequence>MERKNESNPSYISQLDGLRAIAIILVLIFHWYPEGQGINILANGPLGVTIFFVLSGFLITRILLNYRQKLSDGGITKAYKVFMARRMLRIFPLYYLVLLVVWLAQYIGFIPPIGTQLYSHPLYYILYASNFLIEYLHDWSDVLSPFWSLAVEEQFYIFFPLLILSVPQAYLKKSIIGLIVLGIVSRVILHLVGVNEGVHMPTCLDAFGLGALWAYLLVNRPDPHSFLKLTRYGGLLGMVVFIVFCLIGQGNFAAVLFFRTSMSLIALYLVAGASYKGGFANIFGSILNHQILKYIGKISYGLYVFHMLVPAVLVPLLLKLLQRFAGISIPMNDNGSRILSLSVLLVLATASWYLYEKPIIQIKKYFEMRTKNKVRVPM</sequence>
<feature type="transmembrane region" description="Helical" evidence="1">
    <location>
        <begin position="198"/>
        <end position="218"/>
    </location>
</feature>